<dbReference type="InterPro" id="IPR008930">
    <property type="entry name" value="Terpenoid_cyclase/PrenylTrfase"/>
</dbReference>
<dbReference type="InterPro" id="IPR009048">
    <property type="entry name" value="A-macroglobulin_rcpt-bd"/>
</dbReference>
<dbReference type="SMART" id="SM01361">
    <property type="entry name" value="A2M_recep"/>
    <property type="match status" value="1"/>
</dbReference>
<keyword evidence="1" id="KW-1015">Disulfide bond</keyword>
<evidence type="ECO:0000256" key="1">
    <source>
        <dbReference type="ARBA" id="ARBA00023157"/>
    </source>
</evidence>
<dbReference type="AlphaFoldDB" id="A0A437DLK1"/>
<evidence type="ECO:0000313" key="5">
    <source>
        <dbReference type="Proteomes" id="UP000283210"/>
    </source>
</evidence>
<dbReference type="SUPFAM" id="SSF50242">
    <property type="entry name" value="TIMP-like"/>
    <property type="match status" value="1"/>
</dbReference>
<dbReference type="Gene3D" id="2.20.210.20">
    <property type="match status" value="1"/>
</dbReference>
<dbReference type="SMART" id="SM01419">
    <property type="entry name" value="Thiol-ester_cl"/>
    <property type="match status" value="1"/>
</dbReference>
<evidence type="ECO:0000259" key="3">
    <source>
        <dbReference type="SMART" id="SM01361"/>
    </source>
</evidence>
<reference evidence="4 5" key="1">
    <citation type="submission" date="2018-11" db="EMBL/GenBank/DDBJ databases">
        <authorList>
            <person name="Lopez-Roques C."/>
            <person name="Donnadieu C."/>
            <person name="Bouchez O."/>
            <person name="Klopp C."/>
            <person name="Cabau C."/>
            <person name="Zahm M."/>
        </authorList>
    </citation>
    <scope>NUCLEOTIDE SEQUENCE [LARGE SCALE GENOMIC DNA]</scope>
    <source>
        <strain evidence="4">RS831</strain>
        <tissue evidence="4">Whole body</tissue>
    </source>
</reference>
<dbReference type="FunFam" id="2.60.40.10:FF:000155">
    <property type="entry name" value="complement C3 isoform X1"/>
    <property type="match status" value="1"/>
</dbReference>
<dbReference type="Pfam" id="PF07678">
    <property type="entry name" value="TED_complement"/>
    <property type="match status" value="1"/>
</dbReference>
<protein>
    <recommendedName>
        <fullName evidence="6">NTR domain-containing protein</fullName>
    </recommendedName>
</protein>
<dbReference type="PROSITE" id="PS00477">
    <property type="entry name" value="ALPHA_2_MACROGLOBULIN"/>
    <property type="match status" value="1"/>
</dbReference>
<dbReference type="Proteomes" id="UP000283210">
    <property type="component" value="Chromosome 1"/>
</dbReference>
<dbReference type="Pfam" id="PF00207">
    <property type="entry name" value="A2M"/>
    <property type="match status" value="1"/>
</dbReference>
<dbReference type="InterPro" id="IPR036595">
    <property type="entry name" value="A-macroglobulin_rcpt-bd_sf"/>
</dbReference>
<dbReference type="SUPFAM" id="SSF48239">
    <property type="entry name" value="Terpenoid cyclases/Protein prenyltransferases"/>
    <property type="match status" value="1"/>
</dbReference>
<dbReference type="PANTHER" id="PTHR11412:SF81">
    <property type="entry name" value="COMPLEMENT C3"/>
    <property type="match status" value="1"/>
</dbReference>
<accession>A0A437DLK1</accession>
<feature type="domain" description="Alpha-macroglobulin receptor-binding" evidence="3">
    <location>
        <begin position="563"/>
        <end position="657"/>
    </location>
</feature>
<dbReference type="InterPro" id="IPR047565">
    <property type="entry name" value="Alpha-macroglob_thiol-ester_cl"/>
</dbReference>
<name>A0A437DLK1_ORYJA</name>
<evidence type="ECO:0000313" key="4">
    <source>
        <dbReference type="EMBL" id="RVE75827.1"/>
    </source>
</evidence>
<dbReference type="GO" id="GO:0005615">
    <property type="term" value="C:extracellular space"/>
    <property type="evidence" value="ECO:0007669"/>
    <property type="project" value="InterPro"/>
</dbReference>
<dbReference type="InterPro" id="IPR001599">
    <property type="entry name" value="Macroglobln_a2"/>
</dbReference>
<dbReference type="PANTHER" id="PTHR11412">
    <property type="entry name" value="MACROGLOBULIN / COMPLEMENT"/>
    <property type="match status" value="1"/>
</dbReference>
<dbReference type="SUPFAM" id="SSF49410">
    <property type="entry name" value="Alpha-macroglobulin receptor domain"/>
    <property type="match status" value="1"/>
</dbReference>
<organism evidence="4 5">
    <name type="scientific">Oryzias javanicus</name>
    <name type="common">Javanese ricefish</name>
    <name type="synonym">Aplocheilus javanicus</name>
    <dbReference type="NCBI Taxonomy" id="123683"/>
    <lineage>
        <taxon>Eukaryota</taxon>
        <taxon>Metazoa</taxon>
        <taxon>Chordata</taxon>
        <taxon>Craniata</taxon>
        <taxon>Vertebrata</taxon>
        <taxon>Euteleostomi</taxon>
        <taxon>Actinopterygii</taxon>
        <taxon>Neopterygii</taxon>
        <taxon>Teleostei</taxon>
        <taxon>Neoteleostei</taxon>
        <taxon>Acanthomorphata</taxon>
        <taxon>Ovalentaria</taxon>
        <taxon>Atherinomorphae</taxon>
        <taxon>Beloniformes</taxon>
        <taxon>Adrianichthyidae</taxon>
        <taxon>Oryziinae</taxon>
        <taxon>Oryzias</taxon>
    </lineage>
</organism>
<feature type="domain" description="Alpha-2-macroglobulin" evidence="2">
    <location>
        <begin position="1"/>
        <end position="87"/>
    </location>
</feature>
<keyword evidence="5" id="KW-1185">Reference proteome</keyword>
<evidence type="ECO:0008006" key="6">
    <source>
        <dbReference type="Google" id="ProtNLM"/>
    </source>
</evidence>
<dbReference type="EMBL" id="CM012437">
    <property type="protein sequence ID" value="RVE75827.1"/>
    <property type="molecule type" value="Genomic_DNA"/>
</dbReference>
<dbReference type="Gene3D" id="1.50.10.20">
    <property type="match status" value="1"/>
</dbReference>
<dbReference type="InterPro" id="IPR011626">
    <property type="entry name" value="Alpha-macroglobulin_TED"/>
</dbReference>
<reference evidence="4 5" key="2">
    <citation type="submission" date="2019-01" db="EMBL/GenBank/DDBJ databases">
        <title>A chromosome length genome reference of the Java medaka (oryzias javanicus).</title>
        <authorList>
            <person name="Herpin A."/>
            <person name="Takehana Y."/>
            <person name="Naruse K."/>
            <person name="Ansai S."/>
            <person name="Kawaguchi M."/>
        </authorList>
    </citation>
    <scope>NUCLEOTIDE SEQUENCE [LARGE SCALE GENOMIC DNA]</scope>
    <source>
        <strain evidence="4">RS831</strain>
        <tissue evidence="4">Whole body</tissue>
    </source>
</reference>
<dbReference type="GO" id="GO:0004866">
    <property type="term" value="F:endopeptidase inhibitor activity"/>
    <property type="evidence" value="ECO:0007669"/>
    <property type="project" value="InterPro"/>
</dbReference>
<dbReference type="OrthoDB" id="6359008at2759"/>
<dbReference type="InterPro" id="IPR050473">
    <property type="entry name" value="A2M/Complement_sys"/>
</dbReference>
<dbReference type="Gene3D" id="2.60.40.690">
    <property type="entry name" value="Alpha-macroglobulin, receptor-binding domain"/>
    <property type="match status" value="1"/>
</dbReference>
<dbReference type="InterPro" id="IPR013783">
    <property type="entry name" value="Ig-like_fold"/>
</dbReference>
<dbReference type="Gene3D" id="2.60.40.10">
    <property type="entry name" value="Immunoglobulins"/>
    <property type="match status" value="1"/>
</dbReference>
<dbReference type="InterPro" id="IPR019742">
    <property type="entry name" value="MacrogloblnA2_CS"/>
</dbReference>
<evidence type="ECO:0000259" key="2">
    <source>
        <dbReference type="SMART" id="SM01360"/>
    </source>
</evidence>
<gene>
    <name evidence="4" type="ORF">OJAV_G00002710</name>
</gene>
<sequence length="739" mass="83034">MDEVEQETATEEVEQSLGDVEQQGTAAEVVEQEGIGICVGKPLEVIVRKDFFIDLRLPYSAVQGEQLEIKAILHNYNREIITVRIDLVEEKDVCSSASKRGKYRQEVKVGAMTTRSVPFIIIPMREGTLPIEVTAAVKYSSVSDGVKKDLRVVPPGVLEKAEKNVTLDPALRGNSREQVSGLVENAISGKSMGTLIYQPSGCGEQNMIHMTLPVIATTYLDKTNKWEAVGFEKRAEALQHIKTGYKNELAYLKSDGSFAVWADHGSSTWLTAYVVKVFSLAYNLEDIKQDHICDAVKFLILRAQQPDGVFTEVGKMYHGEMIGDVRGSDSDASMTAFCLIAMQESRTLCSDTVKTLTGSIDKAVAYLEKRLPDLTNPYAVAMTSYALANEGKLNREILYKFVSSESSHWPVHEKHFFTLEATAYALLALVKTKSFEDAKPVVRWFNQQQFVGGGYGSTQATIIVYQALAEYWTNAQEPEYQLKVDVVLPGRSKPEKFEFNRDNSYATRTSRMVSLYYAHPKEKETDCQNFNVSVKLLPDKDIEDKKVYKLQIKVLYKNSERDATMSILDIGLLTGFTPNLDDLKALSGGRARIISKFEMNTVLSERGSLIIYLDKVSHTRPDEISFRLQQTMQVGVLQPAAVSVYEYYEQTPCVKFYHPEREAGQLLQLCRGDVCTCAEENCSMQKSGKINNDERTTKICESTETSKIEYAYKVLVEDVDYKQSIDTYIMRVQDSIKEG</sequence>
<dbReference type="Pfam" id="PF07677">
    <property type="entry name" value="A2M_recep"/>
    <property type="match status" value="1"/>
</dbReference>
<dbReference type="SMART" id="SM01360">
    <property type="entry name" value="A2M"/>
    <property type="match status" value="1"/>
</dbReference>
<dbReference type="CDD" id="cd02896">
    <property type="entry name" value="complement_C3_C4_C5"/>
    <property type="match status" value="1"/>
</dbReference>
<dbReference type="Gene3D" id="2.40.50.120">
    <property type="match status" value="1"/>
</dbReference>
<proteinExistence type="predicted"/>
<dbReference type="InterPro" id="IPR008993">
    <property type="entry name" value="TIMP-like_OB-fold"/>
</dbReference>